<gene>
    <name evidence="8" type="primary">LOC107110441</name>
</gene>
<sequence length="215" mass="23923">MDAGQISAKVRKKITRAPKWKCPQVSSRDPDVHHCNVCGKDIKYLASFREHQRIHTGERPYQCKRCCKTFTRCADLIKHRLVHSATRPYRCKVCGKRFKLQADLDKHGKVHSDDAPFPCHLCPKRFKRTSCLVKHLRIHTHPHTGETLCMRALQPALQVGGLGQGARAGPHGGAAPPVQPVLQNVHSSLHLPAAPAHPSEVPSLQLQALLQGLQP</sequence>
<evidence type="ECO:0000256" key="4">
    <source>
        <dbReference type="ARBA" id="ARBA00022833"/>
    </source>
</evidence>
<dbReference type="PANTHER" id="PTHR23226">
    <property type="entry name" value="ZINC FINGER AND SCAN DOMAIN-CONTAINING"/>
    <property type="match status" value="1"/>
</dbReference>
<evidence type="ECO:0000313" key="8">
    <source>
        <dbReference type="RefSeq" id="XP_015266710.1"/>
    </source>
</evidence>
<evidence type="ECO:0000256" key="2">
    <source>
        <dbReference type="ARBA" id="ARBA00022737"/>
    </source>
</evidence>
<feature type="domain" description="C2H2-type" evidence="6">
    <location>
        <begin position="117"/>
        <end position="144"/>
    </location>
</feature>
<evidence type="ECO:0000259" key="6">
    <source>
        <dbReference type="PROSITE" id="PS50157"/>
    </source>
</evidence>
<keyword evidence="1" id="KW-0479">Metal-binding</keyword>
<dbReference type="PROSITE" id="PS00028">
    <property type="entry name" value="ZINC_FINGER_C2H2_1"/>
    <property type="match status" value="4"/>
</dbReference>
<feature type="domain" description="C2H2-type" evidence="6">
    <location>
        <begin position="89"/>
        <end position="116"/>
    </location>
</feature>
<dbReference type="PROSITE" id="PS50157">
    <property type="entry name" value="ZINC_FINGER_C2H2_2"/>
    <property type="match status" value="4"/>
</dbReference>
<dbReference type="Proteomes" id="UP000694871">
    <property type="component" value="Unplaced"/>
</dbReference>
<reference evidence="8" key="1">
    <citation type="submission" date="2025-08" db="UniProtKB">
        <authorList>
            <consortium name="RefSeq"/>
        </authorList>
    </citation>
    <scope>IDENTIFICATION</scope>
</reference>
<dbReference type="Gene3D" id="3.30.160.60">
    <property type="entry name" value="Classic Zinc Finger"/>
    <property type="match status" value="4"/>
</dbReference>
<dbReference type="Pfam" id="PF00096">
    <property type="entry name" value="zf-C2H2"/>
    <property type="match status" value="2"/>
</dbReference>
<keyword evidence="2" id="KW-0677">Repeat</keyword>
<evidence type="ECO:0000256" key="5">
    <source>
        <dbReference type="PROSITE-ProRule" id="PRU00042"/>
    </source>
</evidence>
<feature type="domain" description="C2H2-type" evidence="6">
    <location>
        <begin position="61"/>
        <end position="88"/>
    </location>
</feature>
<dbReference type="SMART" id="SM00355">
    <property type="entry name" value="ZnF_C2H2"/>
    <property type="match status" value="4"/>
</dbReference>
<organism evidence="7 8">
    <name type="scientific">Gekko japonicus</name>
    <name type="common">Schlegel's Japanese gecko</name>
    <dbReference type="NCBI Taxonomy" id="146911"/>
    <lineage>
        <taxon>Eukaryota</taxon>
        <taxon>Metazoa</taxon>
        <taxon>Chordata</taxon>
        <taxon>Craniata</taxon>
        <taxon>Vertebrata</taxon>
        <taxon>Euteleostomi</taxon>
        <taxon>Lepidosauria</taxon>
        <taxon>Squamata</taxon>
        <taxon>Bifurcata</taxon>
        <taxon>Gekkota</taxon>
        <taxon>Gekkonidae</taxon>
        <taxon>Gekkoninae</taxon>
        <taxon>Gekko</taxon>
    </lineage>
</organism>
<evidence type="ECO:0000313" key="7">
    <source>
        <dbReference type="Proteomes" id="UP000694871"/>
    </source>
</evidence>
<feature type="domain" description="C2H2-type" evidence="6">
    <location>
        <begin position="33"/>
        <end position="60"/>
    </location>
</feature>
<dbReference type="RefSeq" id="XP_015266710.1">
    <property type="nucleotide sequence ID" value="XM_015411224.1"/>
</dbReference>
<dbReference type="SUPFAM" id="SSF57667">
    <property type="entry name" value="beta-beta-alpha zinc fingers"/>
    <property type="match status" value="2"/>
</dbReference>
<dbReference type="InterPro" id="IPR036236">
    <property type="entry name" value="Znf_C2H2_sf"/>
</dbReference>
<dbReference type="PANTHER" id="PTHR23226:SF419">
    <property type="entry name" value="FI21258P1-RELATED"/>
    <property type="match status" value="1"/>
</dbReference>
<evidence type="ECO:0000256" key="1">
    <source>
        <dbReference type="ARBA" id="ARBA00022723"/>
    </source>
</evidence>
<evidence type="ECO:0000256" key="3">
    <source>
        <dbReference type="ARBA" id="ARBA00022771"/>
    </source>
</evidence>
<dbReference type="InterPro" id="IPR013087">
    <property type="entry name" value="Znf_C2H2_type"/>
</dbReference>
<name>A0ABM1JZ23_GEKJA</name>
<proteinExistence type="predicted"/>
<keyword evidence="3 5" id="KW-0863">Zinc-finger</keyword>
<accession>A0ABM1JZ23</accession>
<keyword evidence="4" id="KW-0862">Zinc</keyword>
<keyword evidence="7" id="KW-1185">Reference proteome</keyword>
<protein>
    <submittedName>
        <fullName evidence="8">Zinc finger protein 792-like</fullName>
    </submittedName>
</protein>
<dbReference type="GeneID" id="107110441"/>